<evidence type="ECO:0000256" key="5">
    <source>
        <dbReference type="ARBA" id="ARBA00022737"/>
    </source>
</evidence>
<feature type="repeat" description="Solcar" evidence="8">
    <location>
        <begin position="216"/>
        <end position="300"/>
    </location>
</feature>
<feature type="repeat" description="Solcar" evidence="8">
    <location>
        <begin position="5"/>
        <end position="94"/>
    </location>
</feature>
<dbReference type="OMA" id="FYNYLRP"/>
<evidence type="ECO:0000256" key="4">
    <source>
        <dbReference type="ARBA" id="ARBA00022692"/>
    </source>
</evidence>
<evidence type="ECO:0000256" key="10">
    <source>
        <dbReference type="SAM" id="Phobius"/>
    </source>
</evidence>
<protein>
    <recommendedName>
        <fullName evidence="13">Peroxisomal ATP carrier</fullName>
    </recommendedName>
</protein>
<proteinExistence type="inferred from homology"/>
<accession>A0A284QNP7</accession>
<feature type="repeat" description="Solcar" evidence="8">
    <location>
        <begin position="109"/>
        <end position="202"/>
    </location>
</feature>
<dbReference type="Pfam" id="PF00153">
    <property type="entry name" value="Mito_carr"/>
    <property type="match status" value="3"/>
</dbReference>
<dbReference type="InterPro" id="IPR052217">
    <property type="entry name" value="Mito/Peroxisomal_Carrier"/>
</dbReference>
<dbReference type="InterPro" id="IPR018108">
    <property type="entry name" value="MCP_transmembrane"/>
</dbReference>
<keyword evidence="3 9" id="KW-0813">Transport</keyword>
<dbReference type="STRING" id="47428.A0A284QNP7"/>
<name>A0A284QNP7_ARMOS</name>
<keyword evidence="5" id="KW-0677">Repeat</keyword>
<dbReference type="PROSITE" id="PS50920">
    <property type="entry name" value="SOLCAR"/>
    <property type="match status" value="3"/>
</dbReference>
<dbReference type="EMBL" id="FUEG01000001">
    <property type="protein sequence ID" value="SJK98076.1"/>
    <property type="molecule type" value="Genomic_DNA"/>
</dbReference>
<dbReference type="InterPro" id="IPR023395">
    <property type="entry name" value="MCP_dom_sf"/>
</dbReference>
<keyword evidence="12" id="KW-1185">Reference proteome</keyword>
<organism evidence="11 12">
    <name type="scientific">Armillaria ostoyae</name>
    <name type="common">Armillaria root rot fungus</name>
    <dbReference type="NCBI Taxonomy" id="47428"/>
    <lineage>
        <taxon>Eukaryota</taxon>
        <taxon>Fungi</taxon>
        <taxon>Dikarya</taxon>
        <taxon>Basidiomycota</taxon>
        <taxon>Agaricomycotina</taxon>
        <taxon>Agaricomycetes</taxon>
        <taxon>Agaricomycetidae</taxon>
        <taxon>Agaricales</taxon>
        <taxon>Marasmiineae</taxon>
        <taxon>Physalacriaceae</taxon>
        <taxon>Armillaria</taxon>
    </lineage>
</organism>
<evidence type="ECO:0000313" key="12">
    <source>
        <dbReference type="Proteomes" id="UP000219338"/>
    </source>
</evidence>
<dbReference type="Proteomes" id="UP000219338">
    <property type="component" value="Unassembled WGS sequence"/>
</dbReference>
<dbReference type="SUPFAM" id="SSF103506">
    <property type="entry name" value="Mitochondrial carrier"/>
    <property type="match status" value="1"/>
</dbReference>
<dbReference type="PANTHER" id="PTHR45939:SF2">
    <property type="entry name" value="CARRIER PROTEIN, PUTATIVE (AFU_ORTHOLOGUE AFUA_2G13870)-RELATED"/>
    <property type="match status" value="1"/>
</dbReference>
<evidence type="ECO:0000256" key="1">
    <source>
        <dbReference type="ARBA" id="ARBA00004141"/>
    </source>
</evidence>
<dbReference type="GO" id="GO:0015217">
    <property type="term" value="F:ADP transmembrane transporter activity"/>
    <property type="evidence" value="ECO:0007669"/>
    <property type="project" value="TreeGrafter"/>
</dbReference>
<evidence type="ECO:0000313" key="11">
    <source>
        <dbReference type="EMBL" id="SJK98076.1"/>
    </source>
</evidence>
<comment type="similarity">
    <text evidence="2 9">Belongs to the mitochondrial carrier (TC 2.A.29) family.</text>
</comment>
<evidence type="ECO:0000256" key="3">
    <source>
        <dbReference type="ARBA" id="ARBA00022448"/>
    </source>
</evidence>
<evidence type="ECO:0000256" key="7">
    <source>
        <dbReference type="ARBA" id="ARBA00023136"/>
    </source>
</evidence>
<dbReference type="Gene3D" id="1.50.40.10">
    <property type="entry name" value="Mitochondrial carrier domain"/>
    <property type="match status" value="1"/>
</dbReference>
<feature type="transmembrane region" description="Helical" evidence="10">
    <location>
        <begin position="220"/>
        <end position="240"/>
    </location>
</feature>
<evidence type="ECO:0000256" key="2">
    <source>
        <dbReference type="ARBA" id="ARBA00006375"/>
    </source>
</evidence>
<keyword evidence="7 8" id="KW-0472">Membrane</keyword>
<keyword evidence="6 10" id="KW-1133">Transmembrane helix</keyword>
<evidence type="ECO:0000256" key="8">
    <source>
        <dbReference type="PROSITE-ProRule" id="PRU00282"/>
    </source>
</evidence>
<gene>
    <name evidence="11" type="ORF">ARMOST_01333</name>
</gene>
<dbReference type="AlphaFoldDB" id="A0A284QNP7"/>
<keyword evidence="4 8" id="KW-0812">Transmembrane</keyword>
<evidence type="ECO:0000256" key="9">
    <source>
        <dbReference type="RuleBase" id="RU000488"/>
    </source>
</evidence>
<evidence type="ECO:0000256" key="6">
    <source>
        <dbReference type="ARBA" id="ARBA00022989"/>
    </source>
</evidence>
<dbReference type="GO" id="GO:0016020">
    <property type="term" value="C:membrane"/>
    <property type="evidence" value="ECO:0007669"/>
    <property type="project" value="UniProtKB-SubCell"/>
</dbReference>
<evidence type="ECO:0008006" key="13">
    <source>
        <dbReference type="Google" id="ProtNLM"/>
    </source>
</evidence>
<dbReference type="OrthoDB" id="18574at2759"/>
<sequence length="318" mass="35233">MTSTFPPIVQAVSGAVGSAFANGLTYPLDLATTRLQLYRKRTSTNGLYDGIRILVHIIRRYGLTALYDGIMTDTGASLMSNFCYYYVYSFLRNSVLRYRYKDTKAKISLPVLQELFLGFIAGVASRAVSMPLNLVTLRLQAERDADDEENSDKDQAVGLSSVVKLIYSEHGLSGFWRGFQTTIMLSLNPSITLAVFQIYRRVVDRLSRSRSSAIKPSPKEAFIGGAMSSSIAVAILYPLILAKVRLQAQRKTTSTSTLGSILLDALKNPGGLYQGLEMQVVKGFLGQGVSFLIKERIEQFIVESYLRSRRKHGEPDVA</sequence>
<dbReference type="PANTHER" id="PTHR45939">
    <property type="entry name" value="PEROXISOMAL MEMBRANE PROTEIN PMP34-RELATED"/>
    <property type="match status" value="1"/>
</dbReference>
<comment type="subcellular location">
    <subcellularLocation>
        <location evidence="1">Membrane</location>
        <topology evidence="1">Multi-pass membrane protein</topology>
    </subcellularLocation>
</comment>
<reference evidence="12" key="1">
    <citation type="journal article" date="2017" name="Nat. Ecol. Evol.">
        <title>Genome expansion and lineage-specific genetic innovations in the forest pathogenic fungi Armillaria.</title>
        <authorList>
            <person name="Sipos G."/>
            <person name="Prasanna A.N."/>
            <person name="Walter M.C."/>
            <person name="O'Connor E."/>
            <person name="Balint B."/>
            <person name="Krizsan K."/>
            <person name="Kiss B."/>
            <person name="Hess J."/>
            <person name="Varga T."/>
            <person name="Slot J."/>
            <person name="Riley R."/>
            <person name="Boka B."/>
            <person name="Rigling D."/>
            <person name="Barry K."/>
            <person name="Lee J."/>
            <person name="Mihaltcheva S."/>
            <person name="LaButti K."/>
            <person name="Lipzen A."/>
            <person name="Waldron R."/>
            <person name="Moloney N.M."/>
            <person name="Sperisen C."/>
            <person name="Kredics L."/>
            <person name="Vagvoelgyi C."/>
            <person name="Patrignani A."/>
            <person name="Fitzpatrick D."/>
            <person name="Nagy I."/>
            <person name="Doyle S."/>
            <person name="Anderson J.B."/>
            <person name="Grigoriev I.V."/>
            <person name="Gueldener U."/>
            <person name="Muensterkoetter M."/>
            <person name="Nagy L.G."/>
        </authorList>
    </citation>
    <scope>NUCLEOTIDE SEQUENCE [LARGE SCALE GENOMIC DNA]</scope>
    <source>
        <strain evidence="12">C18/9</strain>
    </source>
</reference>